<dbReference type="AlphaFoldDB" id="A0A502EFL6"/>
<keyword evidence="1" id="KW-0862">Zinc</keyword>
<gene>
    <name evidence="2" type="ORF">EAH80_08355</name>
</gene>
<evidence type="ECO:0000313" key="2">
    <source>
        <dbReference type="EMBL" id="TPG36014.1"/>
    </source>
</evidence>
<name>A0A502EFL6_9MYCO</name>
<feature type="binding site" evidence="1">
    <location>
        <position position="188"/>
    </location>
    <ligand>
        <name>Zn(2+)</name>
        <dbReference type="ChEBI" id="CHEBI:29105"/>
    </ligand>
</feature>
<organism evidence="2 3">
    <name type="scientific">Mycolicibacterium hodleri</name>
    <dbReference type="NCBI Taxonomy" id="49897"/>
    <lineage>
        <taxon>Bacteria</taxon>
        <taxon>Bacillati</taxon>
        <taxon>Actinomycetota</taxon>
        <taxon>Actinomycetes</taxon>
        <taxon>Mycobacteriales</taxon>
        <taxon>Mycobacteriaceae</taxon>
        <taxon>Mycolicibacterium</taxon>
    </lineage>
</organism>
<dbReference type="PANTHER" id="PTHR30037:SF4">
    <property type="entry name" value="DNA-3-METHYLADENINE GLYCOSYLASE I"/>
    <property type="match status" value="1"/>
</dbReference>
<dbReference type="OrthoDB" id="9807664at2"/>
<keyword evidence="3" id="KW-1185">Reference proteome</keyword>
<dbReference type="GO" id="GO:0008725">
    <property type="term" value="F:DNA-3-methyladenine glycosylase activity"/>
    <property type="evidence" value="ECO:0007669"/>
    <property type="project" value="InterPro"/>
</dbReference>
<dbReference type="InterPro" id="IPR004597">
    <property type="entry name" value="Tag"/>
</dbReference>
<dbReference type="NCBIfam" id="TIGR00624">
    <property type="entry name" value="tag"/>
    <property type="match status" value="1"/>
</dbReference>
<feature type="binding site" evidence="1">
    <location>
        <position position="35"/>
    </location>
    <ligand>
        <name>Zn(2+)</name>
        <dbReference type="ChEBI" id="CHEBI:29105"/>
    </ligand>
</feature>
<proteinExistence type="predicted"/>
<feature type="binding site" evidence="1">
    <location>
        <position position="192"/>
    </location>
    <ligand>
        <name>Zn(2+)</name>
        <dbReference type="ChEBI" id="CHEBI:29105"/>
    </ligand>
</feature>
<dbReference type="EMBL" id="RCZG01000002">
    <property type="protein sequence ID" value="TPG36014.1"/>
    <property type="molecule type" value="Genomic_DNA"/>
</dbReference>
<evidence type="ECO:0000313" key="3">
    <source>
        <dbReference type="Proteomes" id="UP000320095"/>
    </source>
</evidence>
<dbReference type="GO" id="GO:0046872">
    <property type="term" value="F:metal ion binding"/>
    <property type="evidence" value="ECO:0007669"/>
    <property type="project" value="UniProtKB-KW"/>
</dbReference>
<dbReference type="GO" id="GO:0006284">
    <property type="term" value="P:base-excision repair"/>
    <property type="evidence" value="ECO:0007669"/>
    <property type="project" value="InterPro"/>
</dbReference>
<reference evidence="2 3" key="1">
    <citation type="journal article" date="2019" name="Environ. Microbiol.">
        <title>Species interactions and distinct microbial communities in high Arctic permafrost affected cryosols are associated with the CH4 and CO2 gas fluxes.</title>
        <authorList>
            <person name="Altshuler I."/>
            <person name="Hamel J."/>
            <person name="Turney S."/>
            <person name="Magnuson E."/>
            <person name="Levesque R."/>
            <person name="Greer C."/>
            <person name="Whyte L.G."/>
        </authorList>
    </citation>
    <scope>NUCLEOTIDE SEQUENCE [LARGE SCALE GENOMIC DNA]</scope>
    <source>
        <strain evidence="2 3">S5.20</strain>
    </source>
</reference>
<dbReference type="InterPro" id="IPR011257">
    <property type="entry name" value="DNA_glycosylase"/>
</dbReference>
<dbReference type="PANTHER" id="PTHR30037">
    <property type="entry name" value="DNA-3-METHYLADENINE GLYCOSYLASE 1"/>
    <property type="match status" value="1"/>
</dbReference>
<accession>A0A502EFL6</accession>
<dbReference type="InterPro" id="IPR005019">
    <property type="entry name" value="Adenine_glyco"/>
</dbReference>
<dbReference type="SUPFAM" id="SSF48150">
    <property type="entry name" value="DNA-glycosylase"/>
    <property type="match status" value="1"/>
</dbReference>
<feature type="binding site" evidence="1">
    <location>
        <position position="13"/>
    </location>
    <ligand>
        <name>Zn(2+)</name>
        <dbReference type="ChEBI" id="CHEBI:29105"/>
    </ligand>
</feature>
<dbReference type="Gene3D" id="1.10.340.30">
    <property type="entry name" value="Hypothetical protein, domain 2"/>
    <property type="match status" value="1"/>
</dbReference>
<comment type="caution">
    <text evidence="2">The sequence shown here is derived from an EMBL/GenBank/DDBJ whole genome shotgun (WGS) entry which is preliminary data.</text>
</comment>
<protein>
    <submittedName>
        <fullName evidence="2">DNA-3-methyladenine glycosylase I</fullName>
    </submittedName>
</protein>
<dbReference type="Pfam" id="PF03352">
    <property type="entry name" value="Adenine_glyco"/>
    <property type="match status" value="1"/>
</dbReference>
<dbReference type="InterPro" id="IPR052891">
    <property type="entry name" value="DNA-3mA_glycosylase"/>
</dbReference>
<dbReference type="Proteomes" id="UP000320095">
    <property type="component" value="Unassembled WGS sequence"/>
</dbReference>
<evidence type="ECO:0000256" key="1">
    <source>
        <dbReference type="PIRSR" id="PIRSR604597-1"/>
    </source>
</evidence>
<sequence length="201" mass="22481">MTVGLDHDGRTRCGWANFSGERWATDDAVLYRNYHDTEWGRPLTSSRELFERMTLEAFQSGLSWLIILRKRDNFRRAFDHFDVAKIARYADADVGRLMADAGIVRNRAKIAATIANARAVADLDVELSALLWSFAPESRPRPAEMSQVPAVTPESTSMAKELKRRGFSFVGPTTAYALMQATGMVDDHLASCWVPTVPRGV</sequence>
<dbReference type="RefSeq" id="WP_140689459.1">
    <property type="nucleotide sequence ID" value="NZ_RCZG01000002.1"/>
</dbReference>
<keyword evidence="1" id="KW-0479">Metal-binding</keyword>